<accession>A0A0N9P966</accession>
<feature type="region of interest" description="Disordered" evidence="1">
    <location>
        <begin position="95"/>
        <end position="129"/>
    </location>
</feature>
<gene>
    <name evidence="2" type="ORF">PMV_376</name>
</gene>
<evidence type="ECO:0000256" key="1">
    <source>
        <dbReference type="SAM" id="MobiDB-lite"/>
    </source>
</evidence>
<sequence length="145" mass="16634">MSTKKSIQNLLCELSLHEDYKTDTPRPLPAPLILLSPKQSFYDVSPSWTKIRGVNDFSMPTRYIEELERTDLAEGVSPASFEETIRAIKLLSSPIHSPSQSRKKEHLAGVDSTNPREHLELEEKHGETKDKEFWEKAAELWDEID</sequence>
<evidence type="ECO:0000313" key="3">
    <source>
        <dbReference type="Proteomes" id="UP000319438"/>
    </source>
</evidence>
<reference evidence="2" key="1">
    <citation type="journal article" date="2015" name="Genome Announc.">
        <title>Complete Genome Sequence of a New Member of the Marseilleviridae Recovered from the Brackish Submarine Spring in the Cassis Port-Miou Calanque, France.</title>
        <authorList>
            <person name="Doutre G."/>
            <person name="Arfib B."/>
            <person name="Rochette P."/>
            <person name="Claverie J.M."/>
            <person name="Bonin P."/>
            <person name="Abergel C."/>
        </authorList>
    </citation>
    <scope>NUCLEOTIDE SEQUENCE [LARGE SCALE GENOMIC DNA]</scope>
    <source>
        <strain evidence="2">1</strain>
    </source>
</reference>
<evidence type="ECO:0000313" key="2">
    <source>
        <dbReference type="EMBL" id="ALH07074.1"/>
    </source>
</evidence>
<organism evidence="2 3">
    <name type="scientific">Port-miou virus</name>
    <dbReference type="NCBI Taxonomy" id="1733873"/>
    <lineage>
        <taxon>Viruses</taxon>
        <taxon>Varidnaviria</taxon>
        <taxon>Bamfordvirae</taxon>
        <taxon>Nucleocytoviricota</taxon>
        <taxon>Megaviricetes</taxon>
        <taxon>Pimascovirales</taxon>
        <taxon>Pimascovirales incertae sedis</taxon>
        <taxon>Marseilleviridae</taxon>
        <taxon>Losannavirus</taxon>
        <taxon>Losannavirus lausannense</taxon>
        <taxon>Lausannevirus</taxon>
    </lineage>
</organism>
<feature type="compositionally biased region" description="Basic and acidic residues" evidence="1">
    <location>
        <begin position="114"/>
        <end position="129"/>
    </location>
</feature>
<dbReference type="EMBL" id="KT428292">
    <property type="protein sequence ID" value="ALH07074.1"/>
    <property type="molecule type" value="Genomic_DNA"/>
</dbReference>
<name>A0A0N9P966_9VIRU</name>
<proteinExistence type="predicted"/>
<dbReference type="Proteomes" id="UP000319438">
    <property type="component" value="Segment"/>
</dbReference>
<protein>
    <submittedName>
        <fullName evidence="2">Uncharacterized protein</fullName>
    </submittedName>
</protein>